<sequence>LPVVDQLPGAIPEPESGRKIKTKRSQKRGQSRCVAGNGEQ</sequence>
<organism evidence="2">
    <name type="scientific">Tetraselmis sp. GSL018</name>
    <dbReference type="NCBI Taxonomy" id="582737"/>
    <lineage>
        <taxon>Eukaryota</taxon>
        <taxon>Viridiplantae</taxon>
        <taxon>Chlorophyta</taxon>
        <taxon>core chlorophytes</taxon>
        <taxon>Chlorodendrophyceae</taxon>
        <taxon>Chlorodendrales</taxon>
        <taxon>Chlorodendraceae</taxon>
        <taxon>Tetraselmis</taxon>
    </lineage>
</organism>
<evidence type="ECO:0000313" key="2">
    <source>
        <dbReference type="EMBL" id="JAC71103.1"/>
    </source>
</evidence>
<dbReference type="AlphaFoldDB" id="A0A061RGN9"/>
<evidence type="ECO:0000256" key="1">
    <source>
        <dbReference type="SAM" id="MobiDB-lite"/>
    </source>
</evidence>
<name>A0A061RGN9_9CHLO</name>
<feature type="region of interest" description="Disordered" evidence="1">
    <location>
        <begin position="1"/>
        <end position="40"/>
    </location>
</feature>
<proteinExistence type="predicted"/>
<feature type="non-terminal residue" evidence="2">
    <location>
        <position position="1"/>
    </location>
</feature>
<dbReference type="EMBL" id="GBEZ01015023">
    <property type="protein sequence ID" value="JAC71103.1"/>
    <property type="molecule type" value="Transcribed_RNA"/>
</dbReference>
<accession>A0A061RGN9</accession>
<reference evidence="2" key="1">
    <citation type="submission" date="2014-05" db="EMBL/GenBank/DDBJ databases">
        <title>The transcriptome of the halophilic microalga Tetraselmis sp. GSL018 isolated from the Great Salt Lake, Utah.</title>
        <authorList>
            <person name="Jinkerson R.E."/>
            <person name="D'Adamo S."/>
            <person name="Posewitz M.C."/>
        </authorList>
    </citation>
    <scope>NUCLEOTIDE SEQUENCE</scope>
    <source>
        <strain evidence="2">GSL018</strain>
    </source>
</reference>
<gene>
    <name evidence="2" type="ORF">TSPGSL018_2663</name>
</gene>
<feature type="compositionally biased region" description="Basic residues" evidence="1">
    <location>
        <begin position="19"/>
        <end position="30"/>
    </location>
</feature>
<protein>
    <submittedName>
        <fullName evidence="2">Uncharacterized protein</fullName>
    </submittedName>
</protein>